<proteinExistence type="predicted"/>
<dbReference type="AlphaFoldDB" id="A0A2I1DBG6"/>
<keyword evidence="1" id="KW-0472">Membrane</keyword>
<evidence type="ECO:0000256" key="1">
    <source>
        <dbReference type="SAM" id="Phobius"/>
    </source>
</evidence>
<dbReference type="RefSeq" id="XP_024695784.1">
    <property type="nucleotide sequence ID" value="XM_024842207.1"/>
</dbReference>
<keyword evidence="1" id="KW-1133">Transmembrane helix</keyword>
<organism evidence="2 3">
    <name type="scientific">Aspergillus campestris (strain IBT 28561)</name>
    <dbReference type="NCBI Taxonomy" id="1392248"/>
    <lineage>
        <taxon>Eukaryota</taxon>
        <taxon>Fungi</taxon>
        <taxon>Dikarya</taxon>
        <taxon>Ascomycota</taxon>
        <taxon>Pezizomycotina</taxon>
        <taxon>Eurotiomycetes</taxon>
        <taxon>Eurotiomycetidae</taxon>
        <taxon>Eurotiales</taxon>
        <taxon>Aspergillaceae</taxon>
        <taxon>Aspergillus</taxon>
        <taxon>Aspergillus subgen. Circumdati</taxon>
    </lineage>
</organism>
<dbReference type="VEuPathDB" id="FungiDB:P168DRAFT_90046"/>
<feature type="transmembrane region" description="Helical" evidence="1">
    <location>
        <begin position="30"/>
        <end position="51"/>
    </location>
</feature>
<reference evidence="2" key="1">
    <citation type="submission" date="2016-12" db="EMBL/GenBank/DDBJ databases">
        <title>The genomes of Aspergillus section Nigri reveals drivers in fungal speciation.</title>
        <authorList>
            <consortium name="DOE Joint Genome Institute"/>
            <person name="Vesth T.C."/>
            <person name="Nybo J."/>
            <person name="Theobald S."/>
            <person name="Brandl J."/>
            <person name="Frisvad J.C."/>
            <person name="Nielsen K.F."/>
            <person name="Lyhne E.K."/>
            <person name="Kogle M.E."/>
            <person name="Kuo A."/>
            <person name="Riley R."/>
            <person name="Clum A."/>
            <person name="Nolan M."/>
            <person name="Lipzen A."/>
            <person name="Salamov A."/>
            <person name="Henrissat B."/>
            <person name="Wiebenga A."/>
            <person name="De vries R.P."/>
            <person name="Grigoriev I.V."/>
            <person name="Mortensen U.H."/>
            <person name="Andersen M.R."/>
            <person name="Baker S.E."/>
        </authorList>
    </citation>
    <scope>NUCLEOTIDE SEQUENCE</scope>
    <source>
        <strain evidence="2">IBT 28561</strain>
    </source>
</reference>
<dbReference type="GeneID" id="36549736"/>
<comment type="caution">
    <text evidence="2">The sequence shown here is derived from an EMBL/GenBank/DDBJ whole genome shotgun (WGS) entry which is preliminary data.</text>
</comment>
<dbReference type="EMBL" id="MSFM01000002">
    <property type="protein sequence ID" value="PKY07190.1"/>
    <property type="molecule type" value="Genomic_DNA"/>
</dbReference>
<sequence length="74" mass="8470">MPPAPIGRRCRSGCFHPPGMQISIHIDTNYISILLGIILLYMAFQNDVVIFSDVSEKYWTMTRSPHARFLTSQE</sequence>
<evidence type="ECO:0000313" key="2">
    <source>
        <dbReference type="EMBL" id="PKY07190.1"/>
    </source>
</evidence>
<keyword evidence="3" id="KW-1185">Reference proteome</keyword>
<evidence type="ECO:0000313" key="3">
    <source>
        <dbReference type="Proteomes" id="UP000234254"/>
    </source>
</evidence>
<name>A0A2I1DBG6_ASPC2</name>
<dbReference type="Proteomes" id="UP000234254">
    <property type="component" value="Unassembled WGS sequence"/>
</dbReference>
<gene>
    <name evidence="2" type="ORF">P168DRAFT_90046</name>
</gene>
<accession>A0A2I1DBG6</accession>
<keyword evidence="1" id="KW-0812">Transmembrane</keyword>
<protein>
    <submittedName>
        <fullName evidence="2">Uncharacterized protein</fullName>
    </submittedName>
</protein>